<keyword evidence="3" id="KW-1185">Reference proteome</keyword>
<dbReference type="AlphaFoldDB" id="A0AAV1JLB7"/>
<feature type="transmembrane region" description="Helical" evidence="1">
    <location>
        <begin position="156"/>
        <end position="179"/>
    </location>
</feature>
<proteinExistence type="predicted"/>
<organism evidence="2 3">
    <name type="scientific">Leptosia nina</name>
    <dbReference type="NCBI Taxonomy" id="320188"/>
    <lineage>
        <taxon>Eukaryota</taxon>
        <taxon>Metazoa</taxon>
        <taxon>Ecdysozoa</taxon>
        <taxon>Arthropoda</taxon>
        <taxon>Hexapoda</taxon>
        <taxon>Insecta</taxon>
        <taxon>Pterygota</taxon>
        <taxon>Neoptera</taxon>
        <taxon>Endopterygota</taxon>
        <taxon>Lepidoptera</taxon>
        <taxon>Glossata</taxon>
        <taxon>Ditrysia</taxon>
        <taxon>Papilionoidea</taxon>
        <taxon>Pieridae</taxon>
        <taxon>Pierinae</taxon>
        <taxon>Leptosia</taxon>
    </lineage>
</organism>
<feature type="transmembrane region" description="Helical" evidence="1">
    <location>
        <begin position="128"/>
        <end position="150"/>
    </location>
</feature>
<protein>
    <submittedName>
        <fullName evidence="2">Uncharacterized protein</fullName>
    </submittedName>
</protein>
<feature type="transmembrane region" description="Helical" evidence="1">
    <location>
        <begin position="233"/>
        <end position="253"/>
    </location>
</feature>
<accession>A0AAV1JLB7</accession>
<gene>
    <name evidence="2" type="ORF">LNINA_LOCUS8758</name>
</gene>
<evidence type="ECO:0000313" key="3">
    <source>
        <dbReference type="Proteomes" id="UP001497472"/>
    </source>
</evidence>
<name>A0AAV1JLB7_9NEOP</name>
<dbReference type="Proteomes" id="UP001497472">
    <property type="component" value="Unassembled WGS sequence"/>
</dbReference>
<keyword evidence="1" id="KW-1133">Transmembrane helix</keyword>
<comment type="caution">
    <text evidence="2">The sequence shown here is derived from an EMBL/GenBank/DDBJ whole genome shotgun (WGS) entry which is preliminary data.</text>
</comment>
<keyword evidence="1" id="KW-0472">Membrane</keyword>
<reference evidence="2 3" key="1">
    <citation type="submission" date="2023-11" db="EMBL/GenBank/DDBJ databases">
        <authorList>
            <person name="Okamura Y."/>
        </authorList>
    </citation>
    <scope>NUCLEOTIDE SEQUENCE [LARGE SCALE GENOMIC DNA]</scope>
</reference>
<evidence type="ECO:0000313" key="2">
    <source>
        <dbReference type="EMBL" id="CAK1549465.1"/>
    </source>
</evidence>
<evidence type="ECO:0000256" key="1">
    <source>
        <dbReference type="SAM" id="Phobius"/>
    </source>
</evidence>
<dbReference type="EMBL" id="CAVLEF010000011">
    <property type="protein sequence ID" value="CAK1549465.1"/>
    <property type="molecule type" value="Genomic_DNA"/>
</dbReference>
<keyword evidence="1" id="KW-0812">Transmembrane</keyword>
<sequence>MVSIDKSLNLNEERKHAWRSFGLIVLLISIEEIWEVIALNHIFGPNFDISTCMSWLQHVNQVLSHTPTSIIYELSYLSMKCLRTYLNMHLKSDIAVNVKSCHLKKFIQAYKNLLDATNDANKVIKIKLFFDLVFVFGSVVTDINLVFAGINLNDLYLTFLPLVTALTTILLTLVGVIFLDLSRTEYEKIKTALAMELIKCEDADYHKEIMATVDFLEIRPPCYTLWRIFPLNINLIFGFVNCAIVYAIIILSFL</sequence>